<organism evidence="1 2">
    <name type="scientific">Coemansia nantahalensis</name>
    <dbReference type="NCBI Taxonomy" id="2789366"/>
    <lineage>
        <taxon>Eukaryota</taxon>
        <taxon>Fungi</taxon>
        <taxon>Fungi incertae sedis</taxon>
        <taxon>Zoopagomycota</taxon>
        <taxon>Kickxellomycotina</taxon>
        <taxon>Kickxellomycetes</taxon>
        <taxon>Kickxellales</taxon>
        <taxon>Kickxellaceae</taxon>
        <taxon>Coemansia</taxon>
    </lineage>
</organism>
<name>A0ACC1K789_9FUNG</name>
<accession>A0ACC1K789</accession>
<evidence type="ECO:0000313" key="2">
    <source>
        <dbReference type="Proteomes" id="UP001140234"/>
    </source>
</evidence>
<sequence>FYRERAQPGQLVIGADSHTCSAGAVGALSIGMGAADVVMPLVTGETWLQVPETVEIRFVNEPPFGIGGKDIILDVLRQLKRNTVAFERAVEYTGPGLKHMSCDARFACANMATEFGGIAGVFEADEITAAYVAKRKSPEYKKHSLYFRADPDAHYAESHIIDLSRVDSLVALHPSPDNVVDVDDVHLDLDGCFIGACTTAEEDLILAALVLEAGLNKGLTPVAGGNRRVTPGSVPILAKLRRLGLVDVYKRAGFQVGAPGCSYCLGIAADVAGDGEVWLSSQNRNFKNRMGPGSIANLASAATVAASSFSMKTTNPRELLDLIDRDRYRKMLDVWMDKGSSIAVTEPNPRLEETRGETIASRNTNGGGGASAAAPGATGQPVDTSSFITGKVQRFGADVDTDAIIPAQFMPGDSDEDLGTHAFQYYRPEFRDKIAQGFDIVVAEGGFGSGSSREEAPRALKGANVKAVIAKSYAFIYSRNQPNMALLAMQSAEDSHRRLAMGIVEYLDKAVADGRVAGDGAESLEVAKQCIADAFGLDLDDTALVAELSLKPHSLDKVFEVYTATQAKLGANKAPAADAPPAGPTDEDRKRAEAFKAEGNSLVTQEEYAGAIDAYTRAIELVGDNAVFYGNRAAAYSRSNDHAKAVDDAKRALEIDPAYSRGYSRLGLAYFGLGKFSEAADAYEKGLELEPNNQTMQASLKSAKAKLADAPAAVDAPASTRDVPGAGAGAGAGAGGFDFASLMNNPALMGMAQNMMANGGLERLMSNPTVSRMAENYRSTGQVPGMADLMGNPDLMNMAQQFMRGSGGSGGNSGGSAP</sequence>
<reference evidence="1" key="1">
    <citation type="submission" date="2022-07" db="EMBL/GenBank/DDBJ databases">
        <title>Phylogenomic reconstructions and comparative analyses of Kickxellomycotina fungi.</title>
        <authorList>
            <person name="Reynolds N.K."/>
            <person name="Stajich J.E."/>
            <person name="Barry K."/>
            <person name="Grigoriev I.V."/>
            <person name="Crous P."/>
            <person name="Smith M.E."/>
        </authorList>
    </citation>
    <scope>NUCLEOTIDE SEQUENCE</scope>
    <source>
        <strain evidence="1">CBS 109366</strain>
    </source>
</reference>
<comment type="caution">
    <text evidence="1">The sequence shown here is derived from an EMBL/GenBank/DDBJ whole genome shotgun (WGS) entry which is preliminary data.</text>
</comment>
<proteinExistence type="predicted"/>
<keyword evidence="2" id="KW-1185">Reference proteome</keyword>
<gene>
    <name evidence="1" type="ORF">IWQ57_000652</name>
</gene>
<feature type="non-terminal residue" evidence="1">
    <location>
        <position position="1"/>
    </location>
</feature>
<evidence type="ECO:0000313" key="1">
    <source>
        <dbReference type="EMBL" id="KAJ2774824.1"/>
    </source>
</evidence>
<dbReference type="Proteomes" id="UP001140234">
    <property type="component" value="Unassembled WGS sequence"/>
</dbReference>
<dbReference type="EMBL" id="JANBUJ010000062">
    <property type="protein sequence ID" value="KAJ2774824.1"/>
    <property type="molecule type" value="Genomic_DNA"/>
</dbReference>
<protein>
    <submittedName>
        <fullName evidence="1">Uncharacterized protein</fullName>
    </submittedName>
</protein>